<dbReference type="Proteomes" id="UP000053660">
    <property type="component" value="Unassembled WGS sequence"/>
</dbReference>
<dbReference type="AlphaFoldDB" id="A0A0B1TAV8"/>
<dbReference type="PANTHER" id="PTHR31362:SF0">
    <property type="entry name" value="EXOSTOSIN DOMAIN-CONTAINING PROTEIN-RELATED"/>
    <property type="match status" value="1"/>
</dbReference>
<dbReference type="OrthoDB" id="6045904at2759"/>
<accession>A0A0B1TAV8</accession>
<evidence type="ECO:0000313" key="2">
    <source>
        <dbReference type="Proteomes" id="UP000053660"/>
    </source>
</evidence>
<evidence type="ECO:0000313" key="1">
    <source>
        <dbReference type="EMBL" id="KHJ94399.1"/>
    </source>
</evidence>
<dbReference type="PANTHER" id="PTHR31362">
    <property type="entry name" value="GLYCOSYLTRANSFERASE STELLO1-RELATED"/>
    <property type="match status" value="1"/>
</dbReference>
<reference evidence="1 2" key="1">
    <citation type="submission" date="2014-03" db="EMBL/GenBank/DDBJ databases">
        <title>Draft genome of the hookworm Oesophagostomum dentatum.</title>
        <authorList>
            <person name="Mitreva M."/>
        </authorList>
    </citation>
    <scope>NUCLEOTIDE SEQUENCE [LARGE SCALE GENOMIC DNA]</scope>
    <source>
        <strain evidence="1 2">OD-Hann</strain>
    </source>
</reference>
<keyword evidence="2" id="KW-1185">Reference proteome</keyword>
<organism evidence="1 2">
    <name type="scientific">Oesophagostomum dentatum</name>
    <name type="common">Nodular worm</name>
    <dbReference type="NCBI Taxonomy" id="61180"/>
    <lineage>
        <taxon>Eukaryota</taxon>
        <taxon>Metazoa</taxon>
        <taxon>Ecdysozoa</taxon>
        <taxon>Nematoda</taxon>
        <taxon>Chromadorea</taxon>
        <taxon>Rhabditida</taxon>
        <taxon>Rhabditina</taxon>
        <taxon>Rhabditomorpha</taxon>
        <taxon>Strongyloidea</taxon>
        <taxon>Strongylidae</taxon>
        <taxon>Oesophagostomum</taxon>
    </lineage>
</organism>
<name>A0A0B1TAV8_OESDE</name>
<protein>
    <submittedName>
        <fullName evidence="1">Uncharacterized protein</fullName>
    </submittedName>
</protein>
<gene>
    <name evidence="1" type="ORF">OESDEN_05669</name>
</gene>
<dbReference type="EMBL" id="KN550346">
    <property type="protein sequence ID" value="KHJ94399.1"/>
    <property type="molecule type" value="Genomic_DNA"/>
</dbReference>
<dbReference type="InterPro" id="IPR005049">
    <property type="entry name" value="STL-like"/>
</dbReference>
<proteinExistence type="predicted"/>
<dbReference type="Pfam" id="PF03385">
    <property type="entry name" value="STELLO"/>
    <property type="match status" value="1"/>
</dbReference>
<sequence length="228" mass="26523">MIEPVNYVTMEENDHIQAMAAKCLVKVHQLKLQNVTGYYAISETILLQFWNWHDPKKVLFPSQNRRPQEALWTDSNGEPTCKTAYKLITEKYRDDEDVQQMWKEYQQGLSSHAGHMSAAEHIQADVGYADSMFVYIPSEKIDYFSRLVQIFDEAKIPEGFAVSKFLDTVEVEWLPPMTNPLTNNGKVDTRKLLAANPTRYTHHTELEERKLFCTTIVTTFRRVLLDIF</sequence>